<dbReference type="PROSITE" id="PS00223">
    <property type="entry name" value="ANNEXIN_1"/>
    <property type="match status" value="1"/>
</dbReference>
<dbReference type="GO" id="GO:0005886">
    <property type="term" value="C:plasma membrane"/>
    <property type="evidence" value="ECO:0007669"/>
    <property type="project" value="TreeGrafter"/>
</dbReference>
<dbReference type="InterPro" id="IPR018502">
    <property type="entry name" value="Annexin_repeat"/>
</dbReference>
<comment type="domain">
    <text evidence="4">A pair of annexin repeats may form one binding site for calcium and phospholipid.</text>
</comment>
<dbReference type="Proteomes" id="UP000499080">
    <property type="component" value="Unassembled WGS sequence"/>
</dbReference>
<evidence type="ECO:0000256" key="2">
    <source>
        <dbReference type="ARBA" id="ARBA00022737"/>
    </source>
</evidence>
<protein>
    <recommendedName>
        <fullName evidence="4">Annexin</fullName>
    </recommendedName>
</protein>
<keyword evidence="6" id="KW-1185">Reference proteome</keyword>
<dbReference type="GO" id="GO:0003676">
    <property type="term" value="F:nucleic acid binding"/>
    <property type="evidence" value="ECO:0007669"/>
    <property type="project" value="InterPro"/>
</dbReference>
<dbReference type="OrthoDB" id="37886at2759"/>
<accession>A0A4Y2LV32</accession>
<dbReference type="InterPro" id="IPR037104">
    <property type="entry name" value="Annexin_sf"/>
</dbReference>
<keyword evidence="4" id="KW-0111">Calcium/phospholipid-binding</keyword>
<dbReference type="SMART" id="SM00335">
    <property type="entry name" value="ANX"/>
    <property type="match status" value="2"/>
</dbReference>
<keyword evidence="2 4" id="KW-0677">Repeat</keyword>
<proteinExistence type="inferred from homology"/>
<organism evidence="5 6">
    <name type="scientific">Araneus ventricosus</name>
    <name type="common">Orbweaver spider</name>
    <name type="synonym">Epeira ventricosa</name>
    <dbReference type="NCBI Taxonomy" id="182803"/>
    <lineage>
        <taxon>Eukaryota</taxon>
        <taxon>Metazoa</taxon>
        <taxon>Ecdysozoa</taxon>
        <taxon>Arthropoda</taxon>
        <taxon>Chelicerata</taxon>
        <taxon>Arachnida</taxon>
        <taxon>Araneae</taxon>
        <taxon>Araneomorphae</taxon>
        <taxon>Entelegynae</taxon>
        <taxon>Araneoidea</taxon>
        <taxon>Araneidae</taxon>
        <taxon>Araneus</taxon>
    </lineage>
</organism>
<dbReference type="AlphaFoldDB" id="A0A4Y2LV32"/>
<dbReference type="PRINTS" id="PR00196">
    <property type="entry name" value="ANNEXIN"/>
</dbReference>
<sequence>MTDTRSRGTILSAANFNAEKAASRLRRAMRGIGTDEKVIIDVLTSHTNVQRQIIKKKYKVMYGIQVKTLHYGSGSEIGTSGFVFHRNILRKLTPILKTAFKNWRLWCSDLTPSDNHYFRHLKQRLASQHFNVVSVLSDAAAGWLHFLTANSFEETISNAVRRYDKCLECIDNRPAFFARQLHEALNGPGTDDKTVIRILVSRSEIDLSDIQEWYHMKYDEDLSEAIYADTSGDYRKILLKILSP</sequence>
<reference evidence="5 6" key="1">
    <citation type="journal article" date="2019" name="Sci. Rep.">
        <title>Orb-weaving spider Araneus ventricosus genome elucidates the spidroin gene catalogue.</title>
        <authorList>
            <person name="Kono N."/>
            <person name="Nakamura H."/>
            <person name="Ohtoshi R."/>
            <person name="Moran D.A.P."/>
            <person name="Shinohara A."/>
            <person name="Yoshida Y."/>
            <person name="Fujiwara M."/>
            <person name="Mori M."/>
            <person name="Tomita M."/>
            <person name="Arakawa K."/>
        </authorList>
    </citation>
    <scope>NUCLEOTIDE SEQUENCE [LARGE SCALE GENOMIC DNA]</scope>
</reference>
<dbReference type="Pfam" id="PF00191">
    <property type="entry name" value="Annexin"/>
    <property type="match status" value="2"/>
</dbReference>
<dbReference type="PROSITE" id="PS51897">
    <property type="entry name" value="ANNEXIN_2"/>
    <property type="match status" value="2"/>
</dbReference>
<dbReference type="GO" id="GO:0005509">
    <property type="term" value="F:calcium ion binding"/>
    <property type="evidence" value="ECO:0007669"/>
    <property type="project" value="InterPro"/>
</dbReference>
<dbReference type="GO" id="GO:0005737">
    <property type="term" value="C:cytoplasm"/>
    <property type="evidence" value="ECO:0007669"/>
    <property type="project" value="TreeGrafter"/>
</dbReference>
<evidence type="ECO:0000256" key="3">
    <source>
        <dbReference type="ARBA" id="ARBA00023216"/>
    </source>
</evidence>
<evidence type="ECO:0000256" key="4">
    <source>
        <dbReference type="RuleBase" id="RU003540"/>
    </source>
</evidence>
<dbReference type="GO" id="GO:0005634">
    <property type="term" value="C:nucleus"/>
    <property type="evidence" value="ECO:0007669"/>
    <property type="project" value="TreeGrafter"/>
</dbReference>
<dbReference type="FunFam" id="1.10.220.10:FF:000001">
    <property type="entry name" value="Annexin"/>
    <property type="match status" value="1"/>
</dbReference>
<name>A0A4Y2LV32_ARAVE</name>
<dbReference type="SUPFAM" id="SSF47874">
    <property type="entry name" value="Annexin"/>
    <property type="match status" value="1"/>
</dbReference>
<dbReference type="InterPro" id="IPR036397">
    <property type="entry name" value="RNaseH_sf"/>
</dbReference>
<dbReference type="PANTHER" id="PTHR10502:SF102">
    <property type="entry name" value="ANNEXIN B11"/>
    <property type="match status" value="1"/>
</dbReference>
<dbReference type="Gene3D" id="1.10.220.10">
    <property type="entry name" value="Annexin"/>
    <property type="match status" value="2"/>
</dbReference>
<evidence type="ECO:0000256" key="1">
    <source>
        <dbReference type="ARBA" id="ARBA00007831"/>
    </source>
</evidence>
<dbReference type="GO" id="GO:0012506">
    <property type="term" value="C:vesicle membrane"/>
    <property type="evidence" value="ECO:0007669"/>
    <property type="project" value="TreeGrafter"/>
</dbReference>
<evidence type="ECO:0000313" key="5">
    <source>
        <dbReference type="EMBL" id="GBN18274.1"/>
    </source>
</evidence>
<dbReference type="InterPro" id="IPR001464">
    <property type="entry name" value="Annexin"/>
</dbReference>
<keyword evidence="3 4" id="KW-0041">Annexin</keyword>
<dbReference type="GO" id="GO:0001786">
    <property type="term" value="F:phosphatidylserine binding"/>
    <property type="evidence" value="ECO:0007669"/>
    <property type="project" value="TreeGrafter"/>
</dbReference>
<comment type="caution">
    <text evidence="5">The sequence shown here is derived from an EMBL/GenBank/DDBJ whole genome shotgun (WGS) entry which is preliminary data.</text>
</comment>
<dbReference type="PANTHER" id="PTHR10502">
    <property type="entry name" value="ANNEXIN"/>
    <property type="match status" value="1"/>
</dbReference>
<keyword evidence="4" id="KW-0106">Calcium</keyword>
<dbReference type="FunFam" id="1.10.220.10:FF:000005">
    <property type="entry name" value="Annexin"/>
    <property type="match status" value="1"/>
</dbReference>
<dbReference type="InterPro" id="IPR018252">
    <property type="entry name" value="Annexin_repeat_CS"/>
</dbReference>
<dbReference type="Gene3D" id="3.30.420.10">
    <property type="entry name" value="Ribonuclease H-like superfamily/Ribonuclease H"/>
    <property type="match status" value="1"/>
</dbReference>
<dbReference type="GO" id="GO:0005544">
    <property type="term" value="F:calcium-dependent phospholipid binding"/>
    <property type="evidence" value="ECO:0007669"/>
    <property type="project" value="UniProtKB-KW"/>
</dbReference>
<dbReference type="EMBL" id="BGPR01006357">
    <property type="protein sequence ID" value="GBN18274.1"/>
    <property type="molecule type" value="Genomic_DNA"/>
</dbReference>
<comment type="similarity">
    <text evidence="1 4">Belongs to the annexin family.</text>
</comment>
<gene>
    <name evidence="5" type="primary">ANXA11_0</name>
    <name evidence="5" type="ORF">AVEN_35909_1</name>
</gene>
<evidence type="ECO:0000313" key="6">
    <source>
        <dbReference type="Proteomes" id="UP000499080"/>
    </source>
</evidence>